<feature type="region of interest" description="Disordered" evidence="1">
    <location>
        <begin position="40"/>
        <end position="81"/>
    </location>
</feature>
<feature type="compositionally biased region" description="Polar residues" evidence="1">
    <location>
        <begin position="50"/>
        <end position="66"/>
    </location>
</feature>
<comment type="caution">
    <text evidence="2">The sequence shown here is derived from an EMBL/GenBank/DDBJ whole genome shotgun (WGS) entry which is preliminary data.</text>
</comment>
<feature type="compositionally biased region" description="Basic residues" evidence="1">
    <location>
        <begin position="1"/>
        <end position="10"/>
    </location>
</feature>
<organism evidence="2 3">
    <name type="scientific">Trifolium medium</name>
    <dbReference type="NCBI Taxonomy" id="97028"/>
    <lineage>
        <taxon>Eukaryota</taxon>
        <taxon>Viridiplantae</taxon>
        <taxon>Streptophyta</taxon>
        <taxon>Embryophyta</taxon>
        <taxon>Tracheophyta</taxon>
        <taxon>Spermatophyta</taxon>
        <taxon>Magnoliopsida</taxon>
        <taxon>eudicotyledons</taxon>
        <taxon>Gunneridae</taxon>
        <taxon>Pentapetalae</taxon>
        <taxon>rosids</taxon>
        <taxon>fabids</taxon>
        <taxon>Fabales</taxon>
        <taxon>Fabaceae</taxon>
        <taxon>Papilionoideae</taxon>
        <taxon>50 kb inversion clade</taxon>
        <taxon>NPAAA clade</taxon>
        <taxon>Hologalegina</taxon>
        <taxon>IRL clade</taxon>
        <taxon>Trifolieae</taxon>
        <taxon>Trifolium</taxon>
    </lineage>
</organism>
<evidence type="ECO:0000256" key="1">
    <source>
        <dbReference type="SAM" id="MobiDB-lite"/>
    </source>
</evidence>
<sequence>METSASKKRANTNQQPPSVIVPKRQRVVLGEIPDLSFPQFHPKQKLQVRRNPNLNNSATALPSIDSNLDKPIPRNNNLKRS</sequence>
<dbReference type="EMBL" id="LXQA010430484">
    <property type="protein sequence ID" value="MCI51351.1"/>
    <property type="molecule type" value="Genomic_DNA"/>
</dbReference>
<name>A0A392SR56_9FABA</name>
<proteinExistence type="predicted"/>
<evidence type="ECO:0000313" key="3">
    <source>
        <dbReference type="Proteomes" id="UP000265520"/>
    </source>
</evidence>
<dbReference type="AlphaFoldDB" id="A0A392SR56"/>
<reference evidence="2 3" key="1">
    <citation type="journal article" date="2018" name="Front. Plant Sci.">
        <title>Red Clover (Trifolium pratense) and Zigzag Clover (T. medium) - A Picture of Genomic Similarities and Differences.</title>
        <authorList>
            <person name="Dluhosova J."/>
            <person name="Istvanek J."/>
            <person name="Nedelnik J."/>
            <person name="Repkova J."/>
        </authorList>
    </citation>
    <scope>NUCLEOTIDE SEQUENCE [LARGE SCALE GENOMIC DNA]</scope>
    <source>
        <strain evidence="3">cv. 10/8</strain>
        <tissue evidence="2">Leaf</tissue>
    </source>
</reference>
<evidence type="ECO:0000313" key="2">
    <source>
        <dbReference type="EMBL" id="MCI51351.1"/>
    </source>
</evidence>
<keyword evidence="3" id="KW-1185">Reference proteome</keyword>
<feature type="region of interest" description="Disordered" evidence="1">
    <location>
        <begin position="1"/>
        <end position="22"/>
    </location>
</feature>
<protein>
    <submittedName>
        <fullName evidence="2">Putative cyclin-A3-1-like</fullName>
    </submittedName>
</protein>
<dbReference type="Proteomes" id="UP000265520">
    <property type="component" value="Unassembled WGS sequence"/>
</dbReference>
<feature type="non-terminal residue" evidence="2">
    <location>
        <position position="81"/>
    </location>
</feature>
<accession>A0A392SR56</accession>